<organism evidence="2 3">
    <name type="scientific">Phytophthora palmivora</name>
    <dbReference type="NCBI Taxonomy" id="4796"/>
    <lineage>
        <taxon>Eukaryota</taxon>
        <taxon>Sar</taxon>
        <taxon>Stramenopiles</taxon>
        <taxon>Oomycota</taxon>
        <taxon>Peronosporomycetes</taxon>
        <taxon>Peronosporales</taxon>
        <taxon>Peronosporaceae</taxon>
        <taxon>Phytophthora</taxon>
    </lineage>
</organism>
<dbReference type="InterPro" id="IPR001245">
    <property type="entry name" value="Ser-Thr/Tyr_kinase_cat_dom"/>
</dbReference>
<protein>
    <submittedName>
        <fullName evidence="2">Serine/threonine protein kinase</fullName>
    </submittedName>
</protein>
<sequence>MREFRIPHLRGEPTVDTVLTNIRTRCNRMPELQAFSLHIVDRLEQLHDEVAKLNPSDPPRCAYVDTIEYLLVLTRRKALLVRLAKCKTIALMFKELHQILDDVESGLDRNVIKTLRLRLSRKYRRLAKKWKIKWASDRVEQESLVTQFAANATDRQLVREMKSEKMVEKVLRELEQAVNGDGGDALLELTKVTFDRVLNFSKQQIQFTDWFISENDLLLDNVPAKVGTFGSVISARWFHDGECTRVVVKQIFPETSNNAEEAFFRELERWNNVVDNEHVLKFYGGSHVSKPRLLVCEYAPRNISDFLNEDNTELFWPMFLQAARGLKALHTQGIVHGNLKCSNIRVADDKTVKLTDFGVDSVRAKAIVPNSNVVTKITAEVRWKPKEMLESSSITDQRFESDIYSLGMCMIEAMEKRYPFGSATNAEVTDFVMHGGKHHRPRMIWESHWDASWNLIELLCDPDYTKRPTLDDVIKMIHNLIQSKTGECVEKLLKSQR</sequence>
<keyword evidence="2" id="KW-0808">Transferase</keyword>
<dbReference type="OrthoDB" id="124719at2759"/>
<reference evidence="2 3" key="1">
    <citation type="journal article" date="2017" name="Genome Biol. Evol.">
        <title>Phytophthora megakarya and P. palmivora, closely related causal agents of cacao black pod rot, underwent increases in genome sizes and gene numbers by different mechanisms.</title>
        <authorList>
            <person name="Ali S.S."/>
            <person name="Shao J."/>
            <person name="Lary D.J."/>
            <person name="Kronmiller B."/>
            <person name="Shen D."/>
            <person name="Strem M.D."/>
            <person name="Amoako-Attah I."/>
            <person name="Akrofi A.Y."/>
            <person name="Begoude B.A."/>
            <person name="Ten Hoopen G.M."/>
            <person name="Coulibaly K."/>
            <person name="Kebe B.I."/>
            <person name="Melnick R.L."/>
            <person name="Guiltinan M.J."/>
            <person name="Tyler B.M."/>
            <person name="Meinhardt L.W."/>
            <person name="Bailey B.A."/>
        </authorList>
    </citation>
    <scope>NUCLEOTIDE SEQUENCE [LARGE SCALE GENOMIC DNA]</scope>
    <source>
        <strain evidence="3">sbr112.9</strain>
    </source>
</reference>
<dbReference type="PROSITE" id="PS50011">
    <property type="entry name" value="PROTEIN_KINASE_DOM"/>
    <property type="match status" value="1"/>
</dbReference>
<dbReference type="GO" id="GO:0005524">
    <property type="term" value="F:ATP binding"/>
    <property type="evidence" value="ECO:0007669"/>
    <property type="project" value="InterPro"/>
</dbReference>
<dbReference type="InterPro" id="IPR000719">
    <property type="entry name" value="Prot_kinase_dom"/>
</dbReference>
<dbReference type="AlphaFoldDB" id="A0A2P4WZ24"/>
<evidence type="ECO:0000313" key="2">
    <source>
        <dbReference type="EMBL" id="POM58525.1"/>
    </source>
</evidence>
<proteinExistence type="predicted"/>
<evidence type="ECO:0000259" key="1">
    <source>
        <dbReference type="PROSITE" id="PS50011"/>
    </source>
</evidence>
<dbReference type="PANTHER" id="PTHR44329:SF214">
    <property type="entry name" value="PROTEIN KINASE DOMAIN-CONTAINING PROTEIN"/>
    <property type="match status" value="1"/>
</dbReference>
<keyword evidence="2" id="KW-0418">Kinase</keyword>
<keyword evidence="2" id="KW-0723">Serine/threonine-protein kinase</keyword>
<dbReference type="InterPro" id="IPR011009">
    <property type="entry name" value="Kinase-like_dom_sf"/>
</dbReference>
<comment type="caution">
    <text evidence="2">The sequence shown here is derived from an EMBL/GenBank/DDBJ whole genome shotgun (WGS) entry which is preliminary data.</text>
</comment>
<keyword evidence="3" id="KW-1185">Reference proteome</keyword>
<gene>
    <name evidence="2" type="ORF">PHPALM_36813</name>
</gene>
<dbReference type="Pfam" id="PF07714">
    <property type="entry name" value="PK_Tyr_Ser-Thr"/>
    <property type="match status" value="1"/>
</dbReference>
<feature type="domain" description="Protein kinase" evidence="1">
    <location>
        <begin position="218"/>
        <end position="481"/>
    </location>
</feature>
<dbReference type="PANTHER" id="PTHR44329">
    <property type="entry name" value="SERINE/THREONINE-PROTEIN KINASE TNNI3K-RELATED"/>
    <property type="match status" value="1"/>
</dbReference>
<name>A0A2P4WZ24_9STRA</name>
<dbReference type="SUPFAM" id="SSF56112">
    <property type="entry name" value="Protein kinase-like (PK-like)"/>
    <property type="match status" value="1"/>
</dbReference>
<dbReference type="Gene3D" id="1.10.510.10">
    <property type="entry name" value="Transferase(Phosphotransferase) domain 1"/>
    <property type="match status" value="1"/>
</dbReference>
<dbReference type="Proteomes" id="UP000237271">
    <property type="component" value="Unassembled WGS sequence"/>
</dbReference>
<dbReference type="EMBL" id="NCKW01020215">
    <property type="protein sequence ID" value="POM58525.1"/>
    <property type="molecule type" value="Genomic_DNA"/>
</dbReference>
<evidence type="ECO:0000313" key="3">
    <source>
        <dbReference type="Proteomes" id="UP000237271"/>
    </source>
</evidence>
<dbReference type="InterPro" id="IPR051681">
    <property type="entry name" value="Ser/Thr_Kinases-Pseudokinases"/>
</dbReference>
<dbReference type="GO" id="GO:0004674">
    <property type="term" value="F:protein serine/threonine kinase activity"/>
    <property type="evidence" value="ECO:0007669"/>
    <property type="project" value="UniProtKB-KW"/>
</dbReference>
<accession>A0A2P4WZ24</accession>